<name>G1BRS6_9CAUD</name>
<evidence type="ECO:0000256" key="1">
    <source>
        <dbReference type="SAM" id="MobiDB-lite"/>
    </source>
</evidence>
<proteinExistence type="predicted"/>
<organism evidence="2 3">
    <name type="scientific">Mycobacterium phage Send513</name>
    <dbReference type="NCBI Taxonomy" id="1034146"/>
    <lineage>
        <taxon>Viruses</taxon>
        <taxon>Duplodnaviria</taxon>
        <taxon>Heunggongvirae</taxon>
        <taxon>Uroviricota</taxon>
        <taxon>Caudoviricetes</taxon>
        <taxon>Papyrusvirus</taxon>
        <taxon>Papyrusvirus send513</taxon>
    </lineage>
</organism>
<dbReference type="Proteomes" id="UP000222380">
    <property type="component" value="Segment"/>
</dbReference>
<keyword evidence="3" id="KW-1185">Reference proteome</keyword>
<dbReference type="EMBL" id="JF704112">
    <property type="protein sequence ID" value="AEK07542.1"/>
    <property type="molecule type" value="Genomic_DNA"/>
</dbReference>
<dbReference type="KEGG" id="vg:40090726"/>
<feature type="region of interest" description="Disordered" evidence="1">
    <location>
        <begin position="25"/>
        <end position="44"/>
    </location>
</feature>
<reference evidence="2 3" key="1">
    <citation type="journal article" date="2012" name="J. Virol.">
        <title>Complete Genome Sequences of 138 Mycobacteriophages.</title>
        <authorList>
            <consortium name="the Science Education Alliance Phage Hunters Advancing Genomics and Evolutionary Science Program"/>
            <consortium name="the KwaZulu-Natal Research Institute for Tuberculosis and HIV Mycobacterial Genetics Course Students"/>
            <consortium name="the Phage Hunters Integrating Research and Education Program"/>
            <person name="Hatfull G.F."/>
        </authorList>
    </citation>
    <scope>NUCLEOTIDE SEQUENCE [LARGE SCALE GENOMIC DNA]</scope>
    <source>
        <strain evidence="3">Send513</strain>
    </source>
</reference>
<accession>G1BRS6</accession>
<sequence>MMAGATATGRRRQYGSRAVALNIKGVELDDESQVPSRAPEALED</sequence>
<dbReference type="GeneID" id="40090726"/>
<protein>
    <submittedName>
        <fullName evidence="2">Uncharacterized protein</fullName>
    </submittedName>
</protein>
<gene>
    <name evidence="2" type="primary">98</name>
    <name evidence="2" type="ORF">SEND513_98</name>
</gene>
<dbReference type="RefSeq" id="YP_009614323.1">
    <property type="nucleotide sequence ID" value="NC_042033.1"/>
</dbReference>
<evidence type="ECO:0000313" key="3">
    <source>
        <dbReference type="Proteomes" id="UP000222380"/>
    </source>
</evidence>
<evidence type="ECO:0000313" key="2">
    <source>
        <dbReference type="EMBL" id="AEK07542.1"/>
    </source>
</evidence>